<dbReference type="GeneID" id="7836080"/>
<dbReference type="PANTHER" id="PTHR43217:SF1">
    <property type="entry name" value="SUCCINATE SEMIALDEHYDE DEHYDROGENASE [NAD(P)+] SAD"/>
    <property type="match status" value="1"/>
</dbReference>
<dbReference type="InterPro" id="IPR047110">
    <property type="entry name" value="GABD/Sad-like"/>
</dbReference>
<dbReference type="GO" id="GO:0004777">
    <property type="term" value="F:succinate-semialdehyde dehydrogenase (NAD+) activity"/>
    <property type="evidence" value="ECO:0007669"/>
    <property type="project" value="TreeGrafter"/>
</dbReference>
<reference evidence="3" key="1">
    <citation type="journal article" date="2006" name="PLoS Biol.">
        <title>Macronuclear genome sequence of the ciliate Tetrahymena thermophila, a model eukaryote.</title>
        <authorList>
            <person name="Eisen J.A."/>
            <person name="Coyne R.S."/>
            <person name="Wu M."/>
            <person name="Wu D."/>
            <person name="Thiagarajan M."/>
            <person name="Wortman J.R."/>
            <person name="Badger J.H."/>
            <person name="Ren Q."/>
            <person name="Amedeo P."/>
            <person name="Jones K.M."/>
            <person name="Tallon L.J."/>
            <person name="Delcher A.L."/>
            <person name="Salzberg S.L."/>
            <person name="Silva J.C."/>
            <person name="Haas B.J."/>
            <person name="Majoros W.H."/>
            <person name="Farzad M."/>
            <person name="Carlton J.M."/>
            <person name="Smith R.K. Jr."/>
            <person name="Garg J."/>
            <person name="Pearlman R.E."/>
            <person name="Karrer K.M."/>
            <person name="Sun L."/>
            <person name="Manning G."/>
            <person name="Elde N.C."/>
            <person name="Turkewitz A.P."/>
            <person name="Asai D.J."/>
            <person name="Wilkes D.E."/>
            <person name="Wang Y."/>
            <person name="Cai H."/>
            <person name="Collins K."/>
            <person name="Stewart B.A."/>
            <person name="Lee S.R."/>
            <person name="Wilamowska K."/>
            <person name="Weinberg Z."/>
            <person name="Ruzzo W.L."/>
            <person name="Wloga D."/>
            <person name="Gaertig J."/>
            <person name="Frankel J."/>
            <person name="Tsao C.-C."/>
            <person name="Gorovsky M.A."/>
            <person name="Keeling P.J."/>
            <person name="Waller R.F."/>
            <person name="Patron N.J."/>
            <person name="Cherry J.M."/>
            <person name="Stover N.A."/>
            <person name="Krieger C.J."/>
            <person name="del Toro C."/>
            <person name="Ryder H.F."/>
            <person name="Williamson S.C."/>
            <person name="Barbeau R.A."/>
            <person name="Hamilton E.P."/>
            <person name="Orias E."/>
        </authorList>
    </citation>
    <scope>NUCLEOTIDE SEQUENCE [LARGE SCALE GENOMIC DNA]</scope>
    <source>
        <strain evidence="3">SB210</strain>
    </source>
</reference>
<dbReference type="KEGG" id="tet:TTHERM_00857780"/>
<dbReference type="OrthoDB" id="310895at2759"/>
<dbReference type="EMBL" id="GG662557">
    <property type="protein sequence ID" value="EAS01675.2"/>
    <property type="molecule type" value="Genomic_DNA"/>
</dbReference>
<dbReference type="RefSeq" id="XP_001021920.2">
    <property type="nucleotide sequence ID" value="XM_001021920.2"/>
</dbReference>
<dbReference type="Gene3D" id="3.40.309.10">
    <property type="entry name" value="Aldehyde Dehydrogenase, Chain A, domain 2"/>
    <property type="match status" value="1"/>
</dbReference>
<gene>
    <name evidence="2" type="ORF">TTHERM_00857780</name>
</gene>
<evidence type="ECO:0000313" key="3">
    <source>
        <dbReference type="Proteomes" id="UP000009168"/>
    </source>
</evidence>
<dbReference type="InterPro" id="IPR016163">
    <property type="entry name" value="Ald_DH_C"/>
</dbReference>
<keyword evidence="3" id="KW-1185">Reference proteome</keyword>
<accession>Q23YY0</accession>
<evidence type="ECO:0000259" key="1">
    <source>
        <dbReference type="Pfam" id="PF00171"/>
    </source>
</evidence>
<dbReference type="SUPFAM" id="SSF53720">
    <property type="entry name" value="ALDH-like"/>
    <property type="match status" value="1"/>
</dbReference>
<name>Q23YY0_TETTS</name>
<dbReference type="InParanoid" id="Q23YY0"/>
<dbReference type="Gene3D" id="3.40.605.10">
    <property type="entry name" value="Aldehyde Dehydrogenase, Chain A, domain 1"/>
    <property type="match status" value="1"/>
</dbReference>
<dbReference type="InterPro" id="IPR016161">
    <property type="entry name" value="Ald_DH/histidinol_DH"/>
</dbReference>
<feature type="domain" description="Aldehyde dehydrogenase" evidence="1">
    <location>
        <begin position="8"/>
        <end position="311"/>
    </location>
</feature>
<dbReference type="HOGENOM" id="CLU_005391_6_3_1"/>
<dbReference type="AlphaFoldDB" id="Q23YY0"/>
<protein>
    <submittedName>
        <fullName evidence="2">NAD-dependent aldehyde dehydrogenase family protein</fullName>
    </submittedName>
</protein>
<dbReference type="Proteomes" id="UP000009168">
    <property type="component" value="Unassembled WGS sequence"/>
</dbReference>
<proteinExistence type="predicted"/>
<dbReference type="eggNOG" id="KOG2451">
    <property type="taxonomic scope" value="Eukaryota"/>
</dbReference>
<sequence>MQNSIPSAQRGFQSINPTTNQLVETFQFDTREEISNKIQKSFEAFKTFKEISIQERTAKFLKLVKILEDHTEVMARSITEEMGKPITLSRAEVQKVIFHIKYYCQNAEHFNRKIPVKTEADNCYTVYEPLGVIYTITPFNFPFWITFKGTASYMTIGNAVIVRGSDSTPRTTRLVKKYMEMAGFGDEFQIVNSKQEDFEFIVSNPKIRGVSFTGSSTAGQIIASISGKYLKKCVMELGGSDPFIVLEDSDVNFAVDIAINGRLKNGGQVCNSSKRLLIHNKLYEQFKDKLIERLKSVIIGDPLSEQTELGP</sequence>
<dbReference type="InterPro" id="IPR016162">
    <property type="entry name" value="Ald_DH_N"/>
</dbReference>
<organism evidence="2 3">
    <name type="scientific">Tetrahymena thermophila (strain SB210)</name>
    <dbReference type="NCBI Taxonomy" id="312017"/>
    <lineage>
        <taxon>Eukaryota</taxon>
        <taxon>Sar</taxon>
        <taxon>Alveolata</taxon>
        <taxon>Ciliophora</taxon>
        <taxon>Intramacronucleata</taxon>
        <taxon>Oligohymenophorea</taxon>
        <taxon>Hymenostomatida</taxon>
        <taxon>Tetrahymenina</taxon>
        <taxon>Tetrahymenidae</taxon>
        <taxon>Tetrahymena</taxon>
    </lineage>
</organism>
<evidence type="ECO:0000313" key="2">
    <source>
        <dbReference type="EMBL" id="EAS01675.2"/>
    </source>
</evidence>
<dbReference type="InterPro" id="IPR015590">
    <property type="entry name" value="Aldehyde_DH_dom"/>
</dbReference>
<dbReference type="PANTHER" id="PTHR43217">
    <property type="entry name" value="SUCCINATE SEMIALDEHYDE DEHYDROGENASE [NAD(P)+] SAD"/>
    <property type="match status" value="1"/>
</dbReference>
<feature type="non-terminal residue" evidence="2">
    <location>
        <position position="311"/>
    </location>
</feature>
<dbReference type="STRING" id="312017.Q23YY0"/>
<dbReference type="Pfam" id="PF00171">
    <property type="entry name" value="Aldedh"/>
    <property type="match status" value="1"/>
</dbReference>